<evidence type="ECO:0000313" key="1">
    <source>
        <dbReference type="EMBL" id="EIJ35953.1"/>
    </source>
</evidence>
<dbReference type="Proteomes" id="UP000005317">
    <property type="component" value="Unassembled WGS sequence"/>
</dbReference>
<gene>
    <name evidence="1" type="ORF">Thini_3441</name>
</gene>
<proteinExistence type="predicted"/>
<dbReference type="AlphaFoldDB" id="A0A656HHU3"/>
<dbReference type="EMBL" id="JH651384">
    <property type="protein sequence ID" value="EIJ35953.1"/>
    <property type="molecule type" value="Genomic_DNA"/>
</dbReference>
<keyword evidence="2" id="KW-1185">Reference proteome</keyword>
<evidence type="ECO:0000313" key="2">
    <source>
        <dbReference type="Proteomes" id="UP000005317"/>
    </source>
</evidence>
<dbReference type="OrthoDB" id="5292474at2"/>
<dbReference type="Pfam" id="PF11227">
    <property type="entry name" value="DUF3025"/>
    <property type="match status" value="1"/>
</dbReference>
<dbReference type="RefSeq" id="WP_002709847.1">
    <property type="nucleotide sequence ID" value="NZ_JH651384.1"/>
</dbReference>
<accession>A0A656HHU3</accession>
<reference evidence="2" key="1">
    <citation type="journal article" date="2011" name="Stand. Genomic Sci.">
        <title>Genome sequence of the filamentous, gliding Thiothrix nivea neotype strain (JP2(T)).</title>
        <authorList>
            <person name="Lapidus A."/>
            <person name="Nolan M."/>
            <person name="Lucas S."/>
            <person name="Glavina Del Rio T."/>
            <person name="Tice H."/>
            <person name="Cheng J.F."/>
            <person name="Tapia R."/>
            <person name="Han C."/>
            <person name="Goodwin L."/>
            <person name="Pitluck S."/>
            <person name="Liolios K."/>
            <person name="Pagani I."/>
            <person name="Ivanova N."/>
            <person name="Huntemann M."/>
            <person name="Mavromatis K."/>
            <person name="Mikhailova N."/>
            <person name="Pati A."/>
            <person name="Chen A."/>
            <person name="Palaniappan K."/>
            <person name="Land M."/>
            <person name="Brambilla E.M."/>
            <person name="Rohde M."/>
            <person name="Abt B."/>
            <person name="Verbarg S."/>
            <person name="Goker M."/>
            <person name="Bristow J."/>
            <person name="Eisen J.A."/>
            <person name="Markowitz V."/>
            <person name="Hugenholtz P."/>
            <person name="Kyrpides N.C."/>
            <person name="Klenk H.P."/>
            <person name="Woyke T."/>
        </authorList>
    </citation>
    <scope>NUCLEOTIDE SEQUENCE [LARGE SCALE GENOMIC DNA]</scope>
    <source>
        <strain evidence="2">ATCC 35100 / DSM 5205 / JP2</strain>
    </source>
</reference>
<organism evidence="1 2">
    <name type="scientific">Thiothrix nivea (strain ATCC 35100 / DSM 5205 / JP2)</name>
    <dbReference type="NCBI Taxonomy" id="870187"/>
    <lineage>
        <taxon>Bacteria</taxon>
        <taxon>Pseudomonadati</taxon>
        <taxon>Pseudomonadota</taxon>
        <taxon>Gammaproteobacteria</taxon>
        <taxon>Thiotrichales</taxon>
        <taxon>Thiotrichaceae</taxon>
        <taxon>Thiothrix</taxon>
    </lineage>
</organism>
<protein>
    <submittedName>
        <fullName evidence="1">RNase HII</fullName>
        <ecNumber evidence="1">3.1.26.4</ecNumber>
    </submittedName>
</protein>
<dbReference type="GO" id="GO:0004523">
    <property type="term" value="F:RNA-DNA hybrid ribonuclease activity"/>
    <property type="evidence" value="ECO:0007669"/>
    <property type="project" value="UniProtKB-EC"/>
</dbReference>
<dbReference type="InterPro" id="IPR021390">
    <property type="entry name" value="DUF3025"/>
</dbReference>
<keyword evidence="1" id="KW-0378">Hydrolase</keyword>
<sequence length="272" mass="31077">MTDTWNPNFDHLHPCFQQLRNIRCWSGQGDWPPCETLASVLPPDLRAQSGHPIRFLPQDHTLPFAELYYEERIFQYGIVSTRPNWHDFFNALMWALYPQTKAMINALHTADIQRHGQPRTPQRDALTVLDESGVIIAASRRNLLQQVLDFVWPDLFWQERSAWGQEIGCFMIGHATLEKMLTPYVGMTAHALLVEVDAAFFSLPLAQQQVHLDGLLATSLRQDGLPSPASLNPFPLLGVPGWWDNGSAAFYQDTGYFRPKNRERAVRIITQV</sequence>
<name>A0A656HHU3_THINJ</name>
<dbReference type="EC" id="3.1.26.4" evidence="1"/>